<sequence length="43" mass="4440">MRGPRADASARGHRQAASVAGAMAARRYAMGCAAGARHARRST</sequence>
<feature type="compositionally biased region" description="Basic and acidic residues" evidence="1">
    <location>
        <begin position="1"/>
        <end position="10"/>
    </location>
</feature>
<dbReference type="AlphaFoldDB" id="A0AAW9D3D4"/>
<evidence type="ECO:0000256" key="1">
    <source>
        <dbReference type="SAM" id="MobiDB-lite"/>
    </source>
</evidence>
<evidence type="ECO:0000313" key="2">
    <source>
        <dbReference type="EMBL" id="MDW9255296.1"/>
    </source>
</evidence>
<dbReference type="Proteomes" id="UP001272137">
    <property type="component" value="Unassembled WGS sequence"/>
</dbReference>
<feature type="region of interest" description="Disordered" evidence="1">
    <location>
        <begin position="1"/>
        <end position="20"/>
    </location>
</feature>
<reference evidence="2" key="1">
    <citation type="submission" date="2018-08" db="EMBL/GenBank/DDBJ databases">
        <title>Identification of Burkholderia cepacia strains that express a Burkholderia pseudomallei-like capsular polysaccharide.</title>
        <authorList>
            <person name="Burtnick M.N."/>
            <person name="Vongsouvath M."/>
            <person name="Newton P."/>
            <person name="Wuthiekanun V."/>
            <person name="Limmathurotsakul D."/>
            <person name="Brett P.J."/>
            <person name="Chantratita N."/>
            <person name="Dance D.A."/>
        </authorList>
    </citation>
    <scope>NUCLEOTIDE SEQUENCE</scope>
    <source>
        <strain evidence="2">SBXCC001</strain>
    </source>
</reference>
<organism evidence="2 3">
    <name type="scientific">Burkholderia thailandensis</name>
    <dbReference type="NCBI Taxonomy" id="57975"/>
    <lineage>
        <taxon>Bacteria</taxon>
        <taxon>Pseudomonadati</taxon>
        <taxon>Pseudomonadota</taxon>
        <taxon>Betaproteobacteria</taxon>
        <taxon>Burkholderiales</taxon>
        <taxon>Burkholderiaceae</taxon>
        <taxon>Burkholderia</taxon>
        <taxon>pseudomallei group</taxon>
    </lineage>
</organism>
<proteinExistence type="predicted"/>
<comment type="caution">
    <text evidence="2">The sequence shown here is derived from an EMBL/GenBank/DDBJ whole genome shotgun (WGS) entry which is preliminary data.</text>
</comment>
<protein>
    <submittedName>
        <fullName evidence="2">Uncharacterized protein</fullName>
    </submittedName>
</protein>
<gene>
    <name evidence="2" type="ORF">C7S16_2410</name>
</gene>
<evidence type="ECO:0000313" key="3">
    <source>
        <dbReference type="Proteomes" id="UP001272137"/>
    </source>
</evidence>
<dbReference type="EMBL" id="QXCT01000002">
    <property type="protein sequence ID" value="MDW9255296.1"/>
    <property type="molecule type" value="Genomic_DNA"/>
</dbReference>
<accession>A0AAW9D3D4</accession>
<name>A0AAW9D3D4_BURTH</name>